<proteinExistence type="predicted"/>
<keyword evidence="2" id="KW-1185">Reference proteome</keyword>
<dbReference type="PROSITE" id="PS51257">
    <property type="entry name" value="PROKAR_LIPOPROTEIN"/>
    <property type="match status" value="1"/>
</dbReference>
<accession>A0A9X1V5C8</accession>
<dbReference type="AlphaFoldDB" id="A0A9X1V5C8"/>
<dbReference type="RefSeq" id="WP_240714733.1">
    <property type="nucleotide sequence ID" value="NZ_JAKVTV010000007.1"/>
</dbReference>
<protein>
    <submittedName>
        <fullName evidence="1">Uncharacterized protein</fullName>
    </submittedName>
</protein>
<gene>
    <name evidence="1" type="ORF">ML462_15435</name>
</gene>
<evidence type="ECO:0000313" key="2">
    <source>
        <dbReference type="Proteomes" id="UP001139226"/>
    </source>
</evidence>
<dbReference type="Proteomes" id="UP001139226">
    <property type="component" value="Unassembled WGS sequence"/>
</dbReference>
<name>A0A9X1V5C8_9FLAO</name>
<evidence type="ECO:0000313" key="1">
    <source>
        <dbReference type="EMBL" id="MCH4824565.1"/>
    </source>
</evidence>
<sequence length="189" mass="21995">MFKSKLLLLTTLFVSSTFLSCTDDEEHIVSPLVGEYELIEYKSQAEIDLNGDGIKGKDLLLELEELYFNDNYDKNNILGHELNISDYYNIRMYAMLPGMQSLDDVPYSGTYGSRWLRYELKINDDLVTISDFERIPDEIIYYSSELEKITLIEPNIVQLEVSQSFIDYSDNESKRIKTIATFKKIQIDH</sequence>
<reference evidence="1" key="1">
    <citation type="submission" date="2022-03" db="EMBL/GenBank/DDBJ databases">
        <title>Gramella crocea sp. nov., isolated from activated sludge of a seafood processing plant.</title>
        <authorList>
            <person name="Zhang X."/>
        </authorList>
    </citation>
    <scope>NUCLEOTIDE SEQUENCE</scope>
    <source>
        <strain evidence="1">YJ019</strain>
    </source>
</reference>
<organism evidence="1 2">
    <name type="scientific">Christiangramia lutea</name>
    <dbReference type="NCBI Taxonomy" id="1607951"/>
    <lineage>
        <taxon>Bacteria</taxon>
        <taxon>Pseudomonadati</taxon>
        <taxon>Bacteroidota</taxon>
        <taxon>Flavobacteriia</taxon>
        <taxon>Flavobacteriales</taxon>
        <taxon>Flavobacteriaceae</taxon>
        <taxon>Christiangramia</taxon>
    </lineage>
</organism>
<comment type="caution">
    <text evidence="1">The sequence shown here is derived from an EMBL/GenBank/DDBJ whole genome shotgun (WGS) entry which is preliminary data.</text>
</comment>
<dbReference type="EMBL" id="JAKVTV010000007">
    <property type="protein sequence ID" value="MCH4824565.1"/>
    <property type="molecule type" value="Genomic_DNA"/>
</dbReference>